<evidence type="ECO:0000313" key="1">
    <source>
        <dbReference type="EMBL" id="CAB4155787.1"/>
    </source>
</evidence>
<dbReference type="EMBL" id="LR797016">
    <property type="protein sequence ID" value="CAB4181213.1"/>
    <property type="molecule type" value="Genomic_DNA"/>
</dbReference>
<evidence type="ECO:0000313" key="2">
    <source>
        <dbReference type="EMBL" id="CAB4181213.1"/>
    </source>
</evidence>
<accession>A0A6J5NAL9</accession>
<gene>
    <name evidence="2" type="ORF">UFOVP1067_22</name>
    <name evidence="1" type="ORF">UFOVP662_22</name>
</gene>
<name>A0A6J5NAL9_9CAUD</name>
<dbReference type="EMBL" id="LR796635">
    <property type="protein sequence ID" value="CAB4155787.1"/>
    <property type="molecule type" value="Genomic_DNA"/>
</dbReference>
<proteinExistence type="predicted"/>
<sequence>MLVVLIYPIPATVFPREAVVLLRNRADHVPVAVAEDAPVSAIFYYPKSLCAFAGFSPPNSQRQGAVDFYVSHFSNPVIIKQKPTTIKMFMSHPLIGQELGQD</sequence>
<protein>
    <submittedName>
        <fullName evidence="1">Uncharacterized protein</fullName>
    </submittedName>
</protein>
<organism evidence="1">
    <name type="scientific">uncultured Caudovirales phage</name>
    <dbReference type="NCBI Taxonomy" id="2100421"/>
    <lineage>
        <taxon>Viruses</taxon>
        <taxon>Duplodnaviria</taxon>
        <taxon>Heunggongvirae</taxon>
        <taxon>Uroviricota</taxon>
        <taxon>Caudoviricetes</taxon>
        <taxon>Peduoviridae</taxon>
        <taxon>Maltschvirus</taxon>
        <taxon>Maltschvirus maltsch</taxon>
    </lineage>
</organism>
<reference evidence="1" key="1">
    <citation type="submission" date="2020-04" db="EMBL/GenBank/DDBJ databases">
        <authorList>
            <person name="Chiriac C."/>
            <person name="Salcher M."/>
            <person name="Ghai R."/>
            <person name="Kavagutti S V."/>
        </authorList>
    </citation>
    <scope>NUCLEOTIDE SEQUENCE</scope>
</reference>